<dbReference type="InterPro" id="IPR029044">
    <property type="entry name" value="Nucleotide-diphossugar_trans"/>
</dbReference>
<dbReference type="GO" id="GO:0016020">
    <property type="term" value="C:membrane"/>
    <property type="evidence" value="ECO:0007669"/>
    <property type="project" value="GOC"/>
</dbReference>
<organism evidence="1 2">
    <name type="scientific">Pedobacter ginsengisoli</name>
    <dbReference type="NCBI Taxonomy" id="363852"/>
    <lineage>
        <taxon>Bacteria</taxon>
        <taxon>Pseudomonadati</taxon>
        <taxon>Bacteroidota</taxon>
        <taxon>Sphingobacteriia</taxon>
        <taxon>Sphingobacteriales</taxon>
        <taxon>Sphingobacteriaceae</taxon>
        <taxon>Pedobacter</taxon>
    </lineage>
</organism>
<gene>
    <name evidence="1" type="ORF">CPT03_07370</name>
</gene>
<accession>A0A2D1U3W9</accession>
<reference evidence="1 2" key="1">
    <citation type="submission" date="2017-10" db="EMBL/GenBank/DDBJ databases">
        <title>Whole genome of Pedobacter ginsengisoli T01R-27 isolated from tomato rhizosphere.</title>
        <authorList>
            <person name="Weon H.-Y."/>
            <person name="Lee S.A."/>
            <person name="Sang M.K."/>
            <person name="Song J."/>
        </authorList>
    </citation>
    <scope>NUCLEOTIDE SEQUENCE [LARGE SCALE GENOMIC DNA]</scope>
    <source>
        <strain evidence="1 2">T01R-27</strain>
    </source>
</reference>
<dbReference type="Pfam" id="PF05704">
    <property type="entry name" value="Caps_synth"/>
    <property type="match status" value="1"/>
</dbReference>
<keyword evidence="2" id="KW-1185">Reference proteome</keyword>
<proteinExistence type="predicted"/>
<dbReference type="AlphaFoldDB" id="A0A2D1U3W9"/>
<sequence>MTNLKNKNLPVWLYWEGELPEWIKSCQKTVFAHTDNVQLLTPELFAELRDCDLDIKIEDLYVAHRADFIRAFLLKKFGGLWIDSDCVVIKSIQPLIDILNMYDFVGYRERSGDVTNNFMGASLNSTIASNYYNRVCKILRSGQQINWLTIGSEALTATLSEGKASWYELKVEQIQPVCWSNPAAFFKKGNDVVHQQMLNPDSFCYMVSANMVRGYLEENQYPDILDNDTFFSFLLRTSEANKKTNSAFA</sequence>
<protein>
    <submittedName>
        <fullName evidence="1">Uncharacterized protein</fullName>
    </submittedName>
</protein>
<dbReference type="InterPro" id="IPR008441">
    <property type="entry name" value="AfumC-like_glycosyl_Trfase"/>
</dbReference>
<dbReference type="SUPFAM" id="SSF53448">
    <property type="entry name" value="Nucleotide-diphospho-sugar transferases"/>
    <property type="match status" value="1"/>
</dbReference>
<dbReference type="EMBL" id="CP024091">
    <property type="protein sequence ID" value="ATP56303.1"/>
    <property type="molecule type" value="Genomic_DNA"/>
</dbReference>
<dbReference type="OrthoDB" id="5354021at2"/>
<evidence type="ECO:0000313" key="2">
    <source>
        <dbReference type="Proteomes" id="UP000223749"/>
    </source>
</evidence>
<dbReference type="Proteomes" id="UP000223749">
    <property type="component" value="Chromosome"/>
</dbReference>
<dbReference type="Gene3D" id="3.90.550.20">
    <property type="match status" value="1"/>
</dbReference>
<dbReference type="GO" id="GO:0051999">
    <property type="term" value="P:mannosyl-inositol phosphorylceramide biosynthetic process"/>
    <property type="evidence" value="ECO:0007669"/>
    <property type="project" value="TreeGrafter"/>
</dbReference>
<dbReference type="InterPro" id="IPR051706">
    <property type="entry name" value="Glycosyltransferase_domain"/>
</dbReference>
<dbReference type="KEGG" id="pgs:CPT03_07370"/>
<dbReference type="PANTHER" id="PTHR32385:SF15">
    <property type="entry name" value="INOSITOL PHOSPHOCERAMIDE MANNOSYLTRANSFERASE 1"/>
    <property type="match status" value="1"/>
</dbReference>
<dbReference type="GO" id="GO:0000030">
    <property type="term" value="F:mannosyltransferase activity"/>
    <property type="evidence" value="ECO:0007669"/>
    <property type="project" value="TreeGrafter"/>
</dbReference>
<name>A0A2D1U3W9_9SPHI</name>
<dbReference type="RefSeq" id="WP_099438245.1">
    <property type="nucleotide sequence ID" value="NZ_CP024091.1"/>
</dbReference>
<evidence type="ECO:0000313" key="1">
    <source>
        <dbReference type="EMBL" id="ATP56303.1"/>
    </source>
</evidence>
<dbReference type="PANTHER" id="PTHR32385">
    <property type="entry name" value="MANNOSYL PHOSPHORYLINOSITOL CERAMIDE SYNTHASE"/>
    <property type="match status" value="1"/>
</dbReference>